<dbReference type="AlphaFoldDB" id="A0A448XIE8"/>
<reference evidence="1" key="1">
    <citation type="submission" date="2018-11" db="EMBL/GenBank/DDBJ databases">
        <authorList>
            <consortium name="Pathogen Informatics"/>
        </authorList>
    </citation>
    <scope>NUCLEOTIDE SEQUENCE</scope>
</reference>
<accession>A0A448XIE8</accession>
<name>A0A448XIE8_9PLAT</name>
<protein>
    <submittedName>
        <fullName evidence="1">Uncharacterized protein</fullName>
    </submittedName>
</protein>
<dbReference type="EMBL" id="CAAALY010254457">
    <property type="protein sequence ID" value="VEL37266.1"/>
    <property type="molecule type" value="Genomic_DNA"/>
</dbReference>
<comment type="caution">
    <text evidence="1">The sequence shown here is derived from an EMBL/GenBank/DDBJ whole genome shotgun (WGS) entry which is preliminary data.</text>
</comment>
<evidence type="ECO:0000313" key="1">
    <source>
        <dbReference type="EMBL" id="VEL37266.1"/>
    </source>
</evidence>
<evidence type="ECO:0000313" key="2">
    <source>
        <dbReference type="Proteomes" id="UP000784294"/>
    </source>
</evidence>
<dbReference type="Proteomes" id="UP000784294">
    <property type="component" value="Unassembled WGS sequence"/>
</dbReference>
<proteinExistence type="predicted"/>
<sequence length="94" mass="10014">MAAPLTILTTELAFGRCPPYTSIDSRGLLFLVSDRSANFYSIVVRTRLIFQQKKTSLDCSPSGAVTESAKLASAEVTVESSGPSRLEGKMVKGG</sequence>
<organism evidence="1 2">
    <name type="scientific">Protopolystoma xenopodis</name>
    <dbReference type="NCBI Taxonomy" id="117903"/>
    <lineage>
        <taxon>Eukaryota</taxon>
        <taxon>Metazoa</taxon>
        <taxon>Spiralia</taxon>
        <taxon>Lophotrochozoa</taxon>
        <taxon>Platyhelminthes</taxon>
        <taxon>Monogenea</taxon>
        <taxon>Polyopisthocotylea</taxon>
        <taxon>Polystomatidea</taxon>
        <taxon>Polystomatidae</taxon>
        <taxon>Protopolystoma</taxon>
    </lineage>
</organism>
<gene>
    <name evidence="1" type="ORF">PXEA_LOCUS30706</name>
</gene>
<keyword evidence="2" id="KW-1185">Reference proteome</keyword>